<reference evidence="2 3" key="1">
    <citation type="journal article" date="2009" name="Nature">
        <title>Evolution of pathogenicity and sexual reproduction in eight Candida genomes.</title>
        <authorList>
            <person name="Butler G."/>
            <person name="Rasmussen M.D."/>
            <person name="Lin M.F."/>
            <person name="Santos M.A."/>
            <person name="Sakthikumar S."/>
            <person name="Munro C.A."/>
            <person name="Rheinbay E."/>
            <person name="Grabherr M."/>
            <person name="Forche A."/>
            <person name="Reedy J.L."/>
            <person name="Agrafioti I."/>
            <person name="Arnaud M.B."/>
            <person name="Bates S."/>
            <person name="Brown A.J."/>
            <person name="Brunke S."/>
            <person name="Costanzo M.C."/>
            <person name="Fitzpatrick D.A."/>
            <person name="de Groot P.W."/>
            <person name="Harris D."/>
            <person name="Hoyer L.L."/>
            <person name="Hube B."/>
            <person name="Klis F.M."/>
            <person name="Kodira C."/>
            <person name="Lennard N."/>
            <person name="Logue M.E."/>
            <person name="Martin R."/>
            <person name="Neiman A.M."/>
            <person name="Nikolaou E."/>
            <person name="Quail M.A."/>
            <person name="Quinn J."/>
            <person name="Santos M.C."/>
            <person name="Schmitzberger F.F."/>
            <person name="Sherlock G."/>
            <person name="Shah P."/>
            <person name="Silverstein K.A."/>
            <person name="Skrzypek M.S."/>
            <person name="Soll D."/>
            <person name="Staggs R."/>
            <person name="Stansfield I."/>
            <person name="Stumpf M.P."/>
            <person name="Sudbery P.E."/>
            <person name="Srikantha T."/>
            <person name="Zeng Q."/>
            <person name="Berman J."/>
            <person name="Berriman M."/>
            <person name="Heitman J."/>
            <person name="Gow N.A."/>
            <person name="Lorenz M.C."/>
            <person name="Birren B.W."/>
            <person name="Kellis M."/>
            <person name="Cuomo C.A."/>
        </authorList>
    </citation>
    <scope>NUCLEOTIDE SEQUENCE [LARGE SCALE GENOMIC DNA]</scope>
    <source>
        <strain evidence="3">ATCC 11503 / BCRC 21390 / CBS 2605 / JCM 1781 / NBRC 1676 / NRRL YB-4239</strain>
    </source>
</reference>
<gene>
    <name evidence="2" type="ORF">LELG_05186</name>
</gene>
<keyword evidence="3" id="KW-1185">Reference proteome</keyword>
<dbReference type="STRING" id="379508.A5E6E7"/>
<dbReference type="PANTHER" id="PTHR16295">
    <property type="entry name" value="TRAF-TYPE ZINC FINGER PROTEIN-RELATED"/>
    <property type="match status" value="1"/>
</dbReference>
<accession>A5E6E7</accession>
<dbReference type="KEGG" id="lel:PVL30_005319"/>
<dbReference type="InterPro" id="IPR042556">
    <property type="entry name" value="AZUL_sf"/>
</dbReference>
<protein>
    <recommendedName>
        <fullName evidence="1">Ubiquitin-protein ligase E3A N-terminal zinc-binding domain-containing protein</fullName>
    </recommendedName>
</protein>
<dbReference type="OrthoDB" id="193703at2759"/>
<dbReference type="PANTHER" id="PTHR16295:SF10">
    <property type="entry name" value="EXPRESSED PROTEIN"/>
    <property type="match status" value="1"/>
</dbReference>
<evidence type="ECO:0000313" key="2">
    <source>
        <dbReference type="EMBL" id="EDK47005.1"/>
    </source>
</evidence>
<dbReference type="InterPro" id="IPR051986">
    <property type="entry name" value="Innate_Immune_Apopt_Reg"/>
</dbReference>
<dbReference type="HOGENOM" id="CLU_636261_0_0_1"/>
<evidence type="ECO:0000259" key="1">
    <source>
        <dbReference type="Pfam" id="PF16558"/>
    </source>
</evidence>
<dbReference type="InParanoid" id="A5E6E7"/>
<proteinExistence type="predicted"/>
<dbReference type="EMBL" id="CH981531">
    <property type="protein sequence ID" value="EDK47005.1"/>
    <property type="molecule type" value="Genomic_DNA"/>
</dbReference>
<dbReference type="AlphaFoldDB" id="A5E6E7"/>
<feature type="domain" description="Ubiquitin-protein ligase E3A N-terminal zinc-binding" evidence="1">
    <location>
        <begin position="300"/>
        <end position="330"/>
    </location>
</feature>
<dbReference type="InterPro" id="IPR032353">
    <property type="entry name" value="AZUL"/>
</dbReference>
<dbReference type="eggNOG" id="KOG1816">
    <property type="taxonomic scope" value="Eukaryota"/>
</dbReference>
<dbReference type="Gene3D" id="6.10.130.10">
    <property type="entry name" value="Ubiquitin-protein ligase E3A, N-terminal zinc-binding domain (AZUL)"/>
    <property type="match status" value="1"/>
</dbReference>
<name>A5E6E7_LODEL</name>
<dbReference type="Pfam" id="PF16558">
    <property type="entry name" value="AZUL"/>
    <property type="match status" value="1"/>
</dbReference>
<dbReference type="VEuPathDB" id="FungiDB:LELG_05186"/>
<dbReference type="Proteomes" id="UP000001996">
    <property type="component" value="Unassembled WGS sequence"/>
</dbReference>
<evidence type="ECO:0000313" key="3">
    <source>
        <dbReference type="Proteomes" id="UP000001996"/>
    </source>
</evidence>
<dbReference type="GeneID" id="5230832"/>
<dbReference type="GO" id="GO:0005739">
    <property type="term" value="C:mitochondrion"/>
    <property type="evidence" value="ECO:0007669"/>
    <property type="project" value="TreeGrafter"/>
</dbReference>
<organism evidence="2 3">
    <name type="scientific">Lodderomyces elongisporus (strain ATCC 11503 / CBS 2605 / JCM 1781 / NBRC 1676 / NRRL YB-4239)</name>
    <name type="common">Yeast</name>
    <name type="synonym">Saccharomyces elongisporus</name>
    <dbReference type="NCBI Taxonomy" id="379508"/>
    <lineage>
        <taxon>Eukaryota</taxon>
        <taxon>Fungi</taxon>
        <taxon>Dikarya</taxon>
        <taxon>Ascomycota</taxon>
        <taxon>Saccharomycotina</taxon>
        <taxon>Pichiomycetes</taxon>
        <taxon>Debaryomycetaceae</taxon>
        <taxon>Candida/Lodderomyces clade</taxon>
        <taxon>Lodderomyces</taxon>
    </lineage>
</organism>
<sequence>MSLIEVTKDQLDTEIEVDLRPHSPQLIHFASSSVSLNGNPSSGKQINIDVDVNTAVCAKYTTLEYIVLYPFEEQKITISINESSTNADADADEDTKPNTTKCKDCERRIPVASFVLHELHCTRNILKCKQCSAIVPRDTNLAFSSPPAATHHGTFTCDQCKTHEFENYFEMVIHQHTSCALKLHICRFCHLSVPQGEADYVDKTLGLSHHETECGGRTDICPTCNNRVRLKDFANHLQLHKLELPKTFKMCANEQCVNEVAANASSGNSGAHVLQLCDTCYGPLHEWREDPQHRLLQNRLERRYFLQLATGCGNLYCNNPYCRMNLKNGATSVSSPSTKEVMKQVLLLMQKVKHPQLPMNKSLEAKEGSGNDNWFSFCVTSESMARKKILFDMLLSEGEFEKSVILQALKQAGDNEGNVRDWLFNNAEKKR</sequence>